<evidence type="ECO:0000256" key="1">
    <source>
        <dbReference type="SAM" id="MobiDB-lite"/>
    </source>
</evidence>
<evidence type="ECO:0000313" key="2">
    <source>
        <dbReference type="EMBL" id="JAH83016.1"/>
    </source>
</evidence>
<reference evidence="2" key="1">
    <citation type="submission" date="2014-11" db="EMBL/GenBank/DDBJ databases">
        <authorList>
            <person name="Amaro Gonzalez C."/>
        </authorList>
    </citation>
    <scope>NUCLEOTIDE SEQUENCE</scope>
</reference>
<dbReference type="AlphaFoldDB" id="A0A0E9VY82"/>
<reference evidence="2" key="2">
    <citation type="journal article" date="2015" name="Fish Shellfish Immunol.">
        <title>Early steps in the European eel (Anguilla anguilla)-Vibrio vulnificus interaction in the gills: Role of the RtxA13 toxin.</title>
        <authorList>
            <person name="Callol A."/>
            <person name="Pajuelo D."/>
            <person name="Ebbesson L."/>
            <person name="Teles M."/>
            <person name="MacKenzie S."/>
            <person name="Amaro C."/>
        </authorList>
    </citation>
    <scope>NUCLEOTIDE SEQUENCE</scope>
</reference>
<accession>A0A0E9VY82</accession>
<organism evidence="2">
    <name type="scientific">Anguilla anguilla</name>
    <name type="common">European freshwater eel</name>
    <name type="synonym">Muraena anguilla</name>
    <dbReference type="NCBI Taxonomy" id="7936"/>
    <lineage>
        <taxon>Eukaryota</taxon>
        <taxon>Metazoa</taxon>
        <taxon>Chordata</taxon>
        <taxon>Craniata</taxon>
        <taxon>Vertebrata</taxon>
        <taxon>Euteleostomi</taxon>
        <taxon>Actinopterygii</taxon>
        <taxon>Neopterygii</taxon>
        <taxon>Teleostei</taxon>
        <taxon>Anguilliformes</taxon>
        <taxon>Anguillidae</taxon>
        <taxon>Anguilla</taxon>
    </lineage>
</organism>
<feature type="compositionally biased region" description="Polar residues" evidence="1">
    <location>
        <begin position="8"/>
        <end position="20"/>
    </location>
</feature>
<feature type="compositionally biased region" description="Basic and acidic residues" evidence="1">
    <location>
        <begin position="21"/>
        <end position="32"/>
    </location>
</feature>
<feature type="region of interest" description="Disordered" evidence="1">
    <location>
        <begin position="1"/>
        <end position="32"/>
    </location>
</feature>
<sequence length="32" mass="3815">MPLKQDIFDQSHSSCPMNNLQKKENKREDQKP</sequence>
<proteinExistence type="predicted"/>
<protein>
    <submittedName>
        <fullName evidence="2">Uncharacterized protein</fullName>
    </submittedName>
</protein>
<name>A0A0E9VY82_ANGAN</name>
<dbReference type="EMBL" id="GBXM01025561">
    <property type="protein sequence ID" value="JAH83016.1"/>
    <property type="molecule type" value="Transcribed_RNA"/>
</dbReference>